<dbReference type="Proteomes" id="UP000188929">
    <property type="component" value="Unassembled WGS sequence"/>
</dbReference>
<dbReference type="PROSITE" id="PS01125">
    <property type="entry name" value="ROK"/>
    <property type="match status" value="1"/>
</dbReference>
<accession>A0A1V2I3D5</accession>
<dbReference type="GO" id="GO:0006355">
    <property type="term" value="P:regulation of DNA-templated transcription"/>
    <property type="evidence" value="ECO:0007669"/>
    <property type="project" value="InterPro"/>
</dbReference>
<dbReference type="InterPro" id="IPR049874">
    <property type="entry name" value="ROK_cs"/>
</dbReference>
<keyword evidence="4" id="KW-1185">Reference proteome</keyword>
<protein>
    <submittedName>
        <fullName evidence="3">Sugar kinase</fullName>
    </submittedName>
</protein>
<reference evidence="4" key="1">
    <citation type="submission" date="2016-10" db="EMBL/GenBank/DDBJ databases">
        <title>Frankia sp. NRRL B-16386 Genome sequencing.</title>
        <authorList>
            <person name="Ghodhbane-Gtari F."/>
            <person name="Swanson E."/>
            <person name="Gueddou A."/>
            <person name="Hezbri K."/>
            <person name="Ktari K."/>
            <person name="Nouioui I."/>
            <person name="Morris K."/>
            <person name="Simpson S."/>
            <person name="Abebe-Akele F."/>
            <person name="Thomas K."/>
            <person name="Gtari M."/>
            <person name="Tisa L.S."/>
        </authorList>
    </citation>
    <scope>NUCLEOTIDE SEQUENCE [LARGE SCALE GENOMIC DNA]</scope>
    <source>
        <strain evidence="4">NRRL B-16386</strain>
    </source>
</reference>
<comment type="similarity">
    <text evidence="1">Belongs to the ROK (NagC/XylR) family.</text>
</comment>
<dbReference type="InterPro" id="IPR036390">
    <property type="entry name" value="WH_DNA-bd_sf"/>
</dbReference>
<dbReference type="SUPFAM" id="SSF46785">
    <property type="entry name" value="Winged helix' DNA-binding domain"/>
    <property type="match status" value="1"/>
</dbReference>
<dbReference type="InterPro" id="IPR043129">
    <property type="entry name" value="ATPase_NBD"/>
</dbReference>
<keyword evidence="3" id="KW-0808">Transferase</keyword>
<dbReference type="InterPro" id="IPR000600">
    <property type="entry name" value="ROK"/>
</dbReference>
<comment type="caution">
    <text evidence="3">The sequence shown here is derived from an EMBL/GenBank/DDBJ whole genome shotgun (WGS) entry which is preliminary data.</text>
</comment>
<dbReference type="GO" id="GO:0016301">
    <property type="term" value="F:kinase activity"/>
    <property type="evidence" value="ECO:0007669"/>
    <property type="project" value="UniProtKB-KW"/>
</dbReference>
<dbReference type="RefSeq" id="WP_076820635.1">
    <property type="nucleotide sequence ID" value="NZ_MOMC01000067.1"/>
</dbReference>
<sequence length="360" mass="37137">MRPTGKLLAEDARRHHRALMLQRLFSEGPVSRADLARATGLTRVTVSDLVGGLIDDGLIVELGSPAETRVGKPPTLVGIAADARHIVALDLSPDDRMIGTVQDLLGAVKARVELPREGRSGAQAVRLAVSLAAELLRATDRTVLGIGVGSPGIVDGRGVVLDAPNLSWRDVDLAGTLHREFGVPVHVANDANTAVLGEHTFGEAGDGDFLLLRIATGVGAGLVVGGVLVQGHGSAAGEIGHVIVDPGGKPCACGRVGCLETVLAVPRLRERDPAALAQVGEVLGEALAPVIGLLNLHQLVLAGPRDLLDGALRDAVDRTVRERTMAVTTEDFVVRTSPLGDDVVLAGAAVLVLSGELGVS</sequence>
<evidence type="ECO:0000256" key="1">
    <source>
        <dbReference type="ARBA" id="ARBA00006479"/>
    </source>
</evidence>
<dbReference type="InterPro" id="IPR012318">
    <property type="entry name" value="HTH_CRP"/>
</dbReference>
<dbReference type="OrthoDB" id="3225083at2"/>
<dbReference type="STRING" id="1834516.BL253_29155"/>
<evidence type="ECO:0000313" key="3">
    <source>
        <dbReference type="EMBL" id="ONH24812.1"/>
    </source>
</evidence>
<evidence type="ECO:0000259" key="2">
    <source>
        <dbReference type="Pfam" id="PF00325"/>
    </source>
</evidence>
<dbReference type="PANTHER" id="PTHR18964">
    <property type="entry name" value="ROK (REPRESSOR, ORF, KINASE) FAMILY"/>
    <property type="match status" value="1"/>
</dbReference>
<feature type="domain" description="HTH crp-type" evidence="2">
    <location>
        <begin position="29"/>
        <end position="59"/>
    </location>
</feature>
<dbReference type="GO" id="GO:0003677">
    <property type="term" value="F:DNA binding"/>
    <property type="evidence" value="ECO:0007669"/>
    <property type="project" value="InterPro"/>
</dbReference>
<organism evidence="3 4">
    <name type="scientific">Pseudofrankia asymbiotica</name>
    <dbReference type="NCBI Taxonomy" id="1834516"/>
    <lineage>
        <taxon>Bacteria</taxon>
        <taxon>Bacillati</taxon>
        <taxon>Actinomycetota</taxon>
        <taxon>Actinomycetes</taxon>
        <taxon>Frankiales</taxon>
        <taxon>Frankiaceae</taxon>
        <taxon>Pseudofrankia</taxon>
    </lineage>
</organism>
<dbReference type="Pfam" id="PF00325">
    <property type="entry name" value="Crp"/>
    <property type="match status" value="1"/>
</dbReference>
<dbReference type="Gene3D" id="1.10.10.10">
    <property type="entry name" value="Winged helix-like DNA-binding domain superfamily/Winged helix DNA-binding domain"/>
    <property type="match status" value="1"/>
</dbReference>
<dbReference type="AlphaFoldDB" id="A0A1V2I3D5"/>
<name>A0A1V2I3D5_9ACTN</name>
<evidence type="ECO:0000313" key="4">
    <source>
        <dbReference type="Proteomes" id="UP000188929"/>
    </source>
</evidence>
<dbReference type="SUPFAM" id="SSF53067">
    <property type="entry name" value="Actin-like ATPase domain"/>
    <property type="match status" value="1"/>
</dbReference>
<keyword evidence="3" id="KW-0418">Kinase</keyword>
<dbReference type="PANTHER" id="PTHR18964:SF149">
    <property type="entry name" value="BIFUNCTIONAL UDP-N-ACETYLGLUCOSAMINE 2-EPIMERASE_N-ACETYLMANNOSAMINE KINASE"/>
    <property type="match status" value="1"/>
</dbReference>
<gene>
    <name evidence="3" type="ORF">BL253_29155</name>
</gene>
<dbReference type="InterPro" id="IPR036388">
    <property type="entry name" value="WH-like_DNA-bd_sf"/>
</dbReference>
<dbReference type="Gene3D" id="3.30.420.40">
    <property type="match status" value="3"/>
</dbReference>
<dbReference type="Pfam" id="PF00480">
    <property type="entry name" value="ROK"/>
    <property type="match status" value="1"/>
</dbReference>
<proteinExistence type="inferred from homology"/>
<dbReference type="EMBL" id="MOMC01000067">
    <property type="protein sequence ID" value="ONH24812.1"/>
    <property type="molecule type" value="Genomic_DNA"/>
</dbReference>